<dbReference type="InterPro" id="IPR052945">
    <property type="entry name" value="Mitotic_Regulator"/>
</dbReference>
<dbReference type="InterPro" id="IPR011990">
    <property type="entry name" value="TPR-like_helical_dom_sf"/>
</dbReference>
<dbReference type="EMBL" id="AUPC02000216">
    <property type="protein sequence ID" value="POG65358.1"/>
    <property type="molecule type" value="Genomic_DNA"/>
</dbReference>
<sequence length="63" mass="7036">MLAFCYEMGLGISSDHKKAFNLYKQAADAGYKLAKQNVARCYQKGIGVEIDLEAATYWIEKGN</sequence>
<organism evidence="1 2">
    <name type="scientific">Rhizophagus irregularis (strain DAOM 181602 / DAOM 197198 / MUCL 43194)</name>
    <name type="common">Arbuscular mycorrhizal fungus</name>
    <name type="synonym">Glomus intraradices</name>
    <dbReference type="NCBI Taxonomy" id="747089"/>
    <lineage>
        <taxon>Eukaryota</taxon>
        <taxon>Fungi</taxon>
        <taxon>Fungi incertae sedis</taxon>
        <taxon>Mucoromycota</taxon>
        <taxon>Glomeromycotina</taxon>
        <taxon>Glomeromycetes</taxon>
        <taxon>Glomerales</taxon>
        <taxon>Glomeraceae</taxon>
        <taxon>Rhizophagus</taxon>
    </lineage>
</organism>
<reference evidence="1 2" key="2">
    <citation type="journal article" date="2018" name="New Phytol.">
        <title>High intraspecific genome diversity in the model arbuscular mycorrhizal symbiont Rhizophagus irregularis.</title>
        <authorList>
            <person name="Chen E.C.H."/>
            <person name="Morin E."/>
            <person name="Beaudet D."/>
            <person name="Noel J."/>
            <person name="Yildirir G."/>
            <person name="Ndikumana S."/>
            <person name="Charron P."/>
            <person name="St-Onge C."/>
            <person name="Giorgi J."/>
            <person name="Kruger M."/>
            <person name="Marton T."/>
            <person name="Ropars J."/>
            <person name="Grigoriev I.V."/>
            <person name="Hainaut M."/>
            <person name="Henrissat B."/>
            <person name="Roux C."/>
            <person name="Martin F."/>
            <person name="Corradi N."/>
        </authorList>
    </citation>
    <scope>NUCLEOTIDE SEQUENCE [LARGE SCALE GENOMIC DNA]</scope>
    <source>
        <strain evidence="1 2">DAOM 197198</strain>
    </source>
</reference>
<reference evidence="1 2" key="1">
    <citation type="journal article" date="2013" name="Proc. Natl. Acad. Sci. U.S.A.">
        <title>Genome of an arbuscular mycorrhizal fungus provides insight into the oldest plant symbiosis.</title>
        <authorList>
            <person name="Tisserant E."/>
            <person name="Malbreil M."/>
            <person name="Kuo A."/>
            <person name="Kohler A."/>
            <person name="Symeonidi A."/>
            <person name="Balestrini R."/>
            <person name="Charron P."/>
            <person name="Duensing N."/>
            <person name="Frei Dit Frey N."/>
            <person name="Gianinazzi-Pearson V."/>
            <person name="Gilbert L.B."/>
            <person name="Handa Y."/>
            <person name="Herr J.R."/>
            <person name="Hijri M."/>
            <person name="Koul R."/>
            <person name="Kawaguchi M."/>
            <person name="Krajinski F."/>
            <person name="Lammers P.J."/>
            <person name="Masclaux F.G."/>
            <person name="Murat C."/>
            <person name="Morin E."/>
            <person name="Ndikumana S."/>
            <person name="Pagni M."/>
            <person name="Petitpierre D."/>
            <person name="Requena N."/>
            <person name="Rosikiewicz P."/>
            <person name="Riley R."/>
            <person name="Saito K."/>
            <person name="San Clemente H."/>
            <person name="Shapiro H."/>
            <person name="van Tuinen D."/>
            <person name="Becard G."/>
            <person name="Bonfante P."/>
            <person name="Paszkowski U."/>
            <person name="Shachar-Hill Y.Y."/>
            <person name="Tuskan G.A."/>
            <person name="Young P.W."/>
            <person name="Sanders I.R."/>
            <person name="Henrissat B."/>
            <person name="Rensing S.A."/>
            <person name="Grigoriev I.V."/>
            <person name="Corradi N."/>
            <person name="Roux C."/>
            <person name="Martin F."/>
        </authorList>
    </citation>
    <scope>NUCLEOTIDE SEQUENCE [LARGE SCALE GENOMIC DNA]</scope>
    <source>
        <strain evidence="1 2">DAOM 197198</strain>
    </source>
</reference>
<evidence type="ECO:0000313" key="2">
    <source>
        <dbReference type="Proteomes" id="UP000018888"/>
    </source>
</evidence>
<dbReference type="SUPFAM" id="SSF81901">
    <property type="entry name" value="HCP-like"/>
    <property type="match status" value="1"/>
</dbReference>
<dbReference type="Proteomes" id="UP000018888">
    <property type="component" value="Unassembled WGS sequence"/>
</dbReference>
<proteinExistence type="predicted"/>
<evidence type="ECO:0000313" key="1">
    <source>
        <dbReference type="EMBL" id="POG65358.1"/>
    </source>
</evidence>
<gene>
    <name evidence="1" type="ORF">GLOIN_2v1667391</name>
</gene>
<name>A0A2P4PJ17_RHIID</name>
<evidence type="ECO:0008006" key="3">
    <source>
        <dbReference type="Google" id="ProtNLM"/>
    </source>
</evidence>
<dbReference type="AlphaFoldDB" id="A0A2P4PJ17"/>
<protein>
    <recommendedName>
        <fullName evidence="3">HCP-like protein</fullName>
    </recommendedName>
</protein>
<dbReference type="SMART" id="SM00671">
    <property type="entry name" value="SEL1"/>
    <property type="match status" value="2"/>
</dbReference>
<dbReference type="InterPro" id="IPR006597">
    <property type="entry name" value="Sel1-like"/>
</dbReference>
<dbReference type="PANTHER" id="PTHR43628">
    <property type="entry name" value="ACTIVATOR OF C KINASE PROTEIN 1-RELATED"/>
    <property type="match status" value="1"/>
</dbReference>
<comment type="caution">
    <text evidence="1">The sequence shown here is derived from an EMBL/GenBank/DDBJ whole genome shotgun (WGS) entry which is preliminary data.</text>
</comment>
<dbReference type="PANTHER" id="PTHR43628:SF1">
    <property type="entry name" value="CHITIN SYNTHASE REGULATORY FACTOR 2-RELATED"/>
    <property type="match status" value="1"/>
</dbReference>
<dbReference type="Gene3D" id="1.25.40.10">
    <property type="entry name" value="Tetratricopeptide repeat domain"/>
    <property type="match status" value="1"/>
</dbReference>
<dbReference type="Pfam" id="PF08238">
    <property type="entry name" value="Sel1"/>
    <property type="match status" value="2"/>
</dbReference>
<keyword evidence="2" id="KW-1185">Reference proteome</keyword>
<accession>A0A2P4PJ17</accession>